<comment type="similarity">
    <text evidence="7">Belongs to the DNA polymerase HolA subunit family.</text>
</comment>
<dbReference type="InterPro" id="IPR008921">
    <property type="entry name" value="DNA_pol3_clamp-load_cplx_C"/>
</dbReference>
<evidence type="ECO:0000256" key="6">
    <source>
        <dbReference type="ARBA" id="ARBA00022932"/>
    </source>
</evidence>
<dbReference type="SUPFAM" id="SSF48019">
    <property type="entry name" value="post-AAA+ oligomerization domain-like"/>
    <property type="match status" value="1"/>
</dbReference>
<evidence type="ECO:0000256" key="3">
    <source>
        <dbReference type="ARBA" id="ARBA00022679"/>
    </source>
</evidence>
<dbReference type="GO" id="GO:0003887">
    <property type="term" value="F:DNA-directed DNA polymerase activity"/>
    <property type="evidence" value="ECO:0007669"/>
    <property type="project" value="UniProtKB-UniRule"/>
</dbReference>
<dbReference type="PANTHER" id="PTHR34388">
    <property type="entry name" value="DNA POLYMERASE III SUBUNIT DELTA"/>
    <property type="match status" value="1"/>
</dbReference>
<protein>
    <recommendedName>
        <fullName evidence="2 9">DNA polymerase III subunit delta</fullName>
        <ecNumber evidence="1 9">2.7.7.7</ecNumber>
    </recommendedName>
</protein>
<dbReference type="Gene3D" id="1.20.272.10">
    <property type="match status" value="1"/>
</dbReference>
<organism evidence="11">
    <name type="scientific">Candidatus Kentrum sp. DK</name>
    <dbReference type="NCBI Taxonomy" id="2126562"/>
    <lineage>
        <taxon>Bacteria</taxon>
        <taxon>Pseudomonadati</taxon>
        <taxon>Pseudomonadota</taxon>
        <taxon>Gammaproteobacteria</taxon>
        <taxon>Candidatus Kentrum</taxon>
    </lineage>
</organism>
<keyword evidence="3" id="KW-0808">Transferase</keyword>
<evidence type="ECO:0000256" key="2">
    <source>
        <dbReference type="ARBA" id="ARBA00017703"/>
    </source>
</evidence>
<dbReference type="SUPFAM" id="SSF52540">
    <property type="entry name" value="P-loop containing nucleoside triphosphate hydrolases"/>
    <property type="match status" value="1"/>
</dbReference>
<dbReference type="CDD" id="cd18138">
    <property type="entry name" value="HLD_clamp_pol_III_delta"/>
    <property type="match status" value="1"/>
</dbReference>
<dbReference type="EMBL" id="CAADEY010000010">
    <property type="protein sequence ID" value="VFJ45202.1"/>
    <property type="molecule type" value="Genomic_DNA"/>
</dbReference>
<evidence type="ECO:0000256" key="8">
    <source>
        <dbReference type="ARBA" id="ARBA00049244"/>
    </source>
</evidence>
<dbReference type="InterPro" id="IPR005790">
    <property type="entry name" value="DNA_polIII_delta"/>
</dbReference>
<dbReference type="GO" id="GO:0006261">
    <property type="term" value="P:DNA-templated DNA replication"/>
    <property type="evidence" value="ECO:0007669"/>
    <property type="project" value="TreeGrafter"/>
</dbReference>
<evidence type="ECO:0000256" key="5">
    <source>
        <dbReference type="ARBA" id="ARBA00022705"/>
    </source>
</evidence>
<sequence length="346" mass="37611">MQLKPEGLAAHLKRGLAPVYVISGDEPLQKDEALSAIRRAARTMGFAERLVFHADGRFDWDTIEQYADSPSLFSEKRLLEIRLAGSGPGQQGANALIRYTARSDSDQLLILATGQLDAKQRKSKWYRALESVGACLTIWPVDARNLPRWIQARVQAAGMTITREAVGILVERMEGNLVSCAQEIEKLGLLCDSPAIDVQDVLQSVVDSAHFDAFELVDSTLSGDAERTARILSGLAEEGMDPLPILGMLVWEIRELIKIAGELAGGADLDRALGGQPALRRRKQAISAALRRQGPAAWTRMLPAAGRVDQMIKGVRKGDPREALLGLALEIAGVRIPIPDAGEVSR</sequence>
<accession>A0A450S0N4</accession>
<evidence type="ECO:0000256" key="9">
    <source>
        <dbReference type="NCBIfam" id="TIGR01128"/>
    </source>
</evidence>
<name>A0A450S0N4_9GAMM</name>
<gene>
    <name evidence="12" type="ORF">BECKDK2373B_GA0170837_11753</name>
    <name evidence="11" type="ORF">BECKDK2373C_GA0170839_101056</name>
</gene>
<dbReference type="InterPro" id="IPR010372">
    <property type="entry name" value="DNA_pol3_delta_N"/>
</dbReference>
<evidence type="ECO:0000313" key="11">
    <source>
        <dbReference type="EMBL" id="VFJ45202.1"/>
    </source>
</evidence>
<keyword evidence="5" id="KW-0235">DNA replication</keyword>
<proteinExistence type="inferred from homology"/>
<evidence type="ECO:0000256" key="7">
    <source>
        <dbReference type="ARBA" id="ARBA00034754"/>
    </source>
</evidence>
<comment type="catalytic activity">
    <reaction evidence="8">
        <text>DNA(n) + a 2'-deoxyribonucleoside 5'-triphosphate = DNA(n+1) + diphosphate</text>
        <dbReference type="Rhea" id="RHEA:22508"/>
        <dbReference type="Rhea" id="RHEA-COMP:17339"/>
        <dbReference type="Rhea" id="RHEA-COMP:17340"/>
        <dbReference type="ChEBI" id="CHEBI:33019"/>
        <dbReference type="ChEBI" id="CHEBI:61560"/>
        <dbReference type="ChEBI" id="CHEBI:173112"/>
        <dbReference type="EC" id="2.7.7.7"/>
    </reaction>
</comment>
<reference evidence="11" key="1">
    <citation type="submission" date="2019-02" db="EMBL/GenBank/DDBJ databases">
        <authorList>
            <person name="Gruber-Vodicka R. H."/>
            <person name="Seah K. B. B."/>
        </authorList>
    </citation>
    <scope>NUCLEOTIDE SEQUENCE</scope>
    <source>
        <strain evidence="11">BECK_DK161</strain>
        <strain evidence="12">BECK_DK47</strain>
    </source>
</reference>
<dbReference type="Gene3D" id="1.10.8.60">
    <property type="match status" value="1"/>
</dbReference>
<dbReference type="AlphaFoldDB" id="A0A450S0N4"/>
<dbReference type="GO" id="GO:0003677">
    <property type="term" value="F:DNA binding"/>
    <property type="evidence" value="ECO:0007669"/>
    <property type="project" value="InterPro"/>
</dbReference>
<dbReference type="EMBL" id="CAADEX010000175">
    <property type="protein sequence ID" value="VFJ66673.1"/>
    <property type="molecule type" value="Genomic_DNA"/>
</dbReference>
<dbReference type="InterPro" id="IPR027417">
    <property type="entry name" value="P-loop_NTPase"/>
</dbReference>
<dbReference type="GO" id="GO:0009360">
    <property type="term" value="C:DNA polymerase III complex"/>
    <property type="evidence" value="ECO:0007669"/>
    <property type="project" value="UniProtKB-UniRule"/>
</dbReference>
<keyword evidence="4" id="KW-0548">Nucleotidyltransferase</keyword>
<dbReference type="Pfam" id="PF06144">
    <property type="entry name" value="DNA_pol3_delta"/>
    <property type="match status" value="1"/>
</dbReference>
<evidence type="ECO:0000259" key="10">
    <source>
        <dbReference type="Pfam" id="PF06144"/>
    </source>
</evidence>
<evidence type="ECO:0000256" key="1">
    <source>
        <dbReference type="ARBA" id="ARBA00012417"/>
    </source>
</evidence>
<evidence type="ECO:0000256" key="4">
    <source>
        <dbReference type="ARBA" id="ARBA00022695"/>
    </source>
</evidence>
<keyword evidence="6" id="KW-0239">DNA-directed DNA polymerase</keyword>
<dbReference type="PANTHER" id="PTHR34388:SF1">
    <property type="entry name" value="DNA POLYMERASE III SUBUNIT DELTA"/>
    <property type="match status" value="1"/>
</dbReference>
<dbReference type="EC" id="2.7.7.7" evidence="1 9"/>
<dbReference type="NCBIfam" id="TIGR01128">
    <property type="entry name" value="holA"/>
    <property type="match status" value="1"/>
</dbReference>
<dbReference type="Gene3D" id="3.40.50.300">
    <property type="entry name" value="P-loop containing nucleotide triphosphate hydrolases"/>
    <property type="match status" value="1"/>
</dbReference>
<evidence type="ECO:0000313" key="12">
    <source>
        <dbReference type="EMBL" id="VFJ66673.1"/>
    </source>
</evidence>
<feature type="domain" description="DNA polymerase III delta N-terminal" evidence="10">
    <location>
        <begin position="20"/>
        <end position="130"/>
    </location>
</feature>